<reference evidence="4 5" key="1">
    <citation type="submission" date="2024-04" db="EMBL/GenBank/DDBJ databases">
        <title>Isolation of an actinomycete strain from pig manure.</title>
        <authorList>
            <person name="Gong T."/>
            <person name="Yu Z."/>
            <person name="An M."/>
            <person name="Wei C."/>
            <person name="Yang W."/>
            <person name="Liu L."/>
        </authorList>
    </citation>
    <scope>NUCLEOTIDE SEQUENCE [LARGE SCALE GENOMIC DNA]</scope>
    <source>
        <strain evidence="4 5">ZF39</strain>
    </source>
</reference>
<keyword evidence="1" id="KW-0805">Transcription regulation</keyword>
<evidence type="ECO:0000256" key="1">
    <source>
        <dbReference type="ARBA" id="ARBA00023015"/>
    </source>
</evidence>
<protein>
    <submittedName>
        <fullName evidence="4">Sigma-E factor regulatory protein RseB domain-containing protein</fullName>
    </submittedName>
</protein>
<evidence type="ECO:0000313" key="4">
    <source>
        <dbReference type="EMBL" id="XAN08450.1"/>
    </source>
</evidence>
<dbReference type="Gene3D" id="2.50.20.10">
    <property type="entry name" value="Lipoprotein localisation LolA/LolB/LppX"/>
    <property type="match status" value="1"/>
</dbReference>
<proteinExistence type="predicted"/>
<dbReference type="EMBL" id="CP154795">
    <property type="protein sequence ID" value="XAN08450.1"/>
    <property type="molecule type" value="Genomic_DNA"/>
</dbReference>
<keyword evidence="5" id="KW-1185">Reference proteome</keyword>
<accession>A0ABZ3FTF7</accession>
<keyword evidence="3" id="KW-1133">Transmembrane helix</keyword>
<dbReference type="Gene3D" id="1.10.10.1320">
    <property type="entry name" value="Anti-sigma factor, zinc-finger domain"/>
    <property type="match status" value="1"/>
</dbReference>
<keyword evidence="3" id="KW-0472">Membrane</keyword>
<keyword evidence="3" id="KW-0812">Transmembrane</keyword>
<evidence type="ECO:0000256" key="3">
    <source>
        <dbReference type="SAM" id="Phobius"/>
    </source>
</evidence>
<name>A0ABZ3FTF7_9ACTN</name>
<organism evidence="4 5">
    <name type="scientific">Ammonicoccus fulvus</name>
    <dbReference type="NCBI Taxonomy" id="3138240"/>
    <lineage>
        <taxon>Bacteria</taxon>
        <taxon>Bacillati</taxon>
        <taxon>Actinomycetota</taxon>
        <taxon>Actinomycetes</taxon>
        <taxon>Propionibacteriales</taxon>
        <taxon>Propionibacteriaceae</taxon>
        <taxon>Ammonicoccus</taxon>
    </lineage>
</organism>
<dbReference type="RefSeq" id="WP_425309905.1">
    <property type="nucleotide sequence ID" value="NZ_CP154795.1"/>
</dbReference>
<dbReference type="Proteomes" id="UP001442841">
    <property type="component" value="Chromosome"/>
</dbReference>
<sequence>MSACPSRRRELAEMVDGALGLRELERLNAHLVDCAGCRAEADSLRTVRDRVRGVNSEAPASDLTDRLLKIAGERADQPLWARPFDRGRAGALPSHRRRKRHAVAGVMTMTCLLLAGLVGVGWAAAPPTRTPALDPGPVARSEFAAVQGETALANPAVIAARAAEATETKTGDADVPLGPEGSFSTEGARDWLQRAEAARLTVPHAGLQTVQIRHLAGFWVTGVEVEATPGRSTRVAFPDRTGVTRSALVPAEETSGIDRLLADHRMLVAPGPRVAGRDTVVVEARAGDRATARWWVDRETALILWQQTVDVSGATTLSAGYRSVSVGPSADPTHLPPRLVIRPSTANLTLASVGVLQGQGWQCADRLAGLDLARVRSDRTDTMVHTVYGDGIVTLSVLQQKGALTGPPDGFVWDPGMRAYRSLGITTMYAWQSGDTVFTVVTDGPAHLADRAVAELPHESPVLRTRVDRVVDGWLHLIGVAG</sequence>
<gene>
    <name evidence="4" type="ORF">AADG42_14440</name>
</gene>
<evidence type="ECO:0000313" key="5">
    <source>
        <dbReference type="Proteomes" id="UP001442841"/>
    </source>
</evidence>
<dbReference type="InterPro" id="IPR041916">
    <property type="entry name" value="Anti_sigma_zinc_sf"/>
</dbReference>
<evidence type="ECO:0000256" key="2">
    <source>
        <dbReference type="ARBA" id="ARBA00023163"/>
    </source>
</evidence>
<feature type="transmembrane region" description="Helical" evidence="3">
    <location>
        <begin position="102"/>
        <end position="125"/>
    </location>
</feature>
<keyword evidence="2" id="KW-0804">Transcription</keyword>